<keyword evidence="1" id="KW-0175">Coiled coil</keyword>
<feature type="region of interest" description="Disordered" evidence="2">
    <location>
        <begin position="223"/>
        <end position="251"/>
    </location>
</feature>
<sequence length="596" mass="68916">MAATKKTTSKAKGQLQKPGTEYIWQPFSPKSLALINKYNLQTDESYKKLISSFERIESLPQDDPRRPNLVELWEAEFNRLFKHFWENYAGATKKDSGVSGWKDRLDIKDSPTTPDEKRKDLMSRLSPGAGNGNRNTKEEIMNRAGYQPQIRTEQFNFTATPKTGQNLHEIENLLNIAEEKGMTTPESILQNGFGAVGANVQDNSTIDFDEETKIMTQEVKPDPNLLDFVNGSSSEDNSSVEKETPANDFNNTSYIANESMSREEFNSLNNIQGEMPPQQDADALSVLELGTDFFQSQLGAHGLQPETQTEDGMAPMTYSEKDELINPEKRNILSKDGFEVHINSDGGSMAGKANYDIQTGEMSKPYHEIKPVGNYGMSFDYAKRPSMQDLLDAHKREGQALDEMTQKIEFLRDLRNERRHRINMMKIERANSYIVARARRMAEARELRRIKKRDELNLKAIEKADRMRRLQERQKLIELMKERQIKRAEEKRVATVLRLERERRLERDAKYRAEIASIDAQIRHEQELIKRTELKMKAYFTKVHDDQLFDESLRIAKKSSQFAQLEQKAEAMQELEEAKRRDRIEKISRKFNKNIK</sequence>
<organism evidence="3 4">
    <name type="scientific">Spiroplasma culicicola AES-1</name>
    <dbReference type="NCBI Taxonomy" id="1276246"/>
    <lineage>
        <taxon>Bacteria</taxon>
        <taxon>Bacillati</taxon>
        <taxon>Mycoplasmatota</taxon>
        <taxon>Mollicutes</taxon>
        <taxon>Entomoplasmatales</taxon>
        <taxon>Spiroplasmataceae</taxon>
        <taxon>Spiroplasma</taxon>
    </lineage>
</organism>
<evidence type="ECO:0000313" key="3">
    <source>
        <dbReference type="EMBL" id="AHI52721.1"/>
    </source>
</evidence>
<dbReference type="KEGG" id="scq:SCULI_v1c03800"/>
<proteinExistence type="predicted"/>
<dbReference type="RefSeq" id="WP_025362960.1">
    <property type="nucleotide sequence ID" value="NZ_CP006681.1"/>
</dbReference>
<dbReference type="Proteomes" id="UP000019267">
    <property type="component" value="Chromosome"/>
</dbReference>
<feature type="coiled-coil region" evidence="1">
    <location>
        <begin position="444"/>
        <end position="473"/>
    </location>
</feature>
<evidence type="ECO:0000313" key="4">
    <source>
        <dbReference type="Proteomes" id="UP000019267"/>
    </source>
</evidence>
<dbReference type="OrthoDB" id="387320at2"/>
<feature type="region of interest" description="Disordered" evidence="2">
    <location>
        <begin position="93"/>
        <end position="139"/>
    </location>
</feature>
<dbReference type="PATRIC" id="fig|1276246.3.peg.379"/>
<accession>W6A6X8</accession>
<evidence type="ECO:0000256" key="2">
    <source>
        <dbReference type="SAM" id="MobiDB-lite"/>
    </source>
</evidence>
<feature type="compositionally biased region" description="Basic and acidic residues" evidence="2">
    <location>
        <begin position="93"/>
        <end position="122"/>
    </location>
</feature>
<dbReference type="EMBL" id="CP006681">
    <property type="protein sequence ID" value="AHI52721.1"/>
    <property type="molecule type" value="Genomic_DNA"/>
</dbReference>
<dbReference type="STRING" id="1276246.SCULI_v1c03800"/>
<gene>
    <name evidence="3" type="ORF">SCULI_v1c03800</name>
</gene>
<dbReference type="HOGENOM" id="CLU_457760_0_0_14"/>
<name>W6A6X8_9MOLU</name>
<protein>
    <submittedName>
        <fullName evidence="3">Uncharacterized protein</fullName>
    </submittedName>
</protein>
<reference evidence="3 4" key="1">
    <citation type="journal article" date="2014" name="Genome Biol. Evol.">
        <title>Molecular evolution of the substrate utilization strategies and putative virulence factors in mosquito-associated Spiroplasma species.</title>
        <authorList>
            <person name="Chang T.H."/>
            <person name="Lo W.S."/>
            <person name="Ku C."/>
            <person name="Chen L.L."/>
            <person name="Kuo C.H."/>
        </authorList>
    </citation>
    <scope>NUCLEOTIDE SEQUENCE [LARGE SCALE GENOMIC DNA]</scope>
    <source>
        <strain evidence="3">AES-1</strain>
    </source>
</reference>
<evidence type="ECO:0000256" key="1">
    <source>
        <dbReference type="SAM" id="Coils"/>
    </source>
</evidence>
<feature type="coiled-coil region" evidence="1">
    <location>
        <begin position="555"/>
        <end position="585"/>
    </location>
</feature>
<keyword evidence="4" id="KW-1185">Reference proteome</keyword>
<dbReference type="AlphaFoldDB" id="W6A6X8"/>